<reference evidence="1" key="1">
    <citation type="submission" date="2018-05" db="EMBL/GenBank/DDBJ databases">
        <authorList>
            <person name="Lanie J.A."/>
            <person name="Ng W.-L."/>
            <person name="Kazmierczak K.M."/>
            <person name="Andrzejewski T.M."/>
            <person name="Davidsen T.M."/>
            <person name="Wayne K.J."/>
            <person name="Tettelin H."/>
            <person name="Glass J.I."/>
            <person name="Rusch D."/>
            <person name="Podicherti R."/>
            <person name="Tsui H.-C.T."/>
            <person name="Winkler M.E."/>
        </authorList>
    </citation>
    <scope>NUCLEOTIDE SEQUENCE</scope>
</reference>
<dbReference type="EMBL" id="UINC01171947">
    <property type="protein sequence ID" value="SVD76779.1"/>
    <property type="molecule type" value="Genomic_DNA"/>
</dbReference>
<organism evidence="1">
    <name type="scientific">marine metagenome</name>
    <dbReference type="NCBI Taxonomy" id="408172"/>
    <lineage>
        <taxon>unclassified sequences</taxon>
        <taxon>metagenomes</taxon>
        <taxon>ecological metagenomes</taxon>
    </lineage>
</organism>
<gene>
    <name evidence="1" type="ORF">METZ01_LOCUS429633</name>
</gene>
<sequence>MYIIKVGGGNQINLPGIVADLAGLETQFLVVLGANALRDDLGARLGLEK</sequence>
<protein>
    <recommendedName>
        <fullName evidence="2">Aspartate/glutamate/uridylate kinase domain-containing protein</fullName>
    </recommendedName>
</protein>
<name>A0A382Y155_9ZZZZ</name>
<feature type="non-terminal residue" evidence="1">
    <location>
        <position position="49"/>
    </location>
</feature>
<dbReference type="AlphaFoldDB" id="A0A382Y155"/>
<evidence type="ECO:0000313" key="1">
    <source>
        <dbReference type="EMBL" id="SVD76779.1"/>
    </source>
</evidence>
<proteinExistence type="predicted"/>
<accession>A0A382Y155</accession>
<evidence type="ECO:0008006" key="2">
    <source>
        <dbReference type="Google" id="ProtNLM"/>
    </source>
</evidence>